<dbReference type="EMBL" id="MSFL01000014">
    <property type="protein sequence ID" value="PWY80558.1"/>
    <property type="molecule type" value="Genomic_DNA"/>
</dbReference>
<feature type="chain" id="PRO_5016264131" description="Dickkopf N-terminal cysteine-rich domain-containing protein" evidence="2">
    <location>
        <begin position="22"/>
        <end position="184"/>
    </location>
</feature>
<dbReference type="GeneID" id="37070701"/>
<evidence type="ECO:0000313" key="3">
    <source>
        <dbReference type="EMBL" id="PWY80558.1"/>
    </source>
</evidence>
<feature type="region of interest" description="Disordered" evidence="1">
    <location>
        <begin position="43"/>
        <end position="123"/>
    </location>
</feature>
<accession>A0A317W6C3</accession>
<feature type="compositionally biased region" description="Acidic residues" evidence="1">
    <location>
        <begin position="64"/>
        <end position="83"/>
    </location>
</feature>
<feature type="compositionally biased region" description="Low complexity" evidence="1">
    <location>
        <begin position="84"/>
        <end position="93"/>
    </location>
</feature>
<organism evidence="3 4">
    <name type="scientific">Aspergillus heteromorphus CBS 117.55</name>
    <dbReference type="NCBI Taxonomy" id="1448321"/>
    <lineage>
        <taxon>Eukaryota</taxon>
        <taxon>Fungi</taxon>
        <taxon>Dikarya</taxon>
        <taxon>Ascomycota</taxon>
        <taxon>Pezizomycotina</taxon>
        <taxon>Eurotiomycetes</taxon>
        <taxon>Eurotiomycetidae</taxon>
        <taxon>Eurotiales</taxon>
        <taxon>Aspergillaceae</taxon>
        <taxon>Aspergillus</taxon>
        <taxon>Aspergillus subgen. Circumdati</taxon>
    </lineage>
</organism>
<evidence type="ECO:0000313" key="4">
    <source>
        <dbReference type="Proteomes" id="UP000247233"/>
    </source>
</evidence>
<dbReference type="RefSeq" id="XP_025398861.1">
    <property type="nucleotide sequence ID" value="XM_025548464.1"/>
</dbReference>
<gene>
    <name evidence="3" type="ORF">BO70DRAFT_45612</name>
</gene>
<proteinExistence type="predicted"/>
<dbReference type="VEuPathDB" id="FungiDB:BO70DRAFT_45612"/>
<dbReference type="AlphaFoldDB" id="A0A317W6C3"/>
<protein>
    <recommendedName>
        <fullName evidence="5">Dickkopf N-terminal cysteine-rich domain-containing protein</fullName>
    </recommendedName>
</protein>
<name>A0A317W6C3_9EURO</name>
<comment type="caution">
    <text evidence="3">The sequence shown here is derived from an EMBL/GenBank/DDBJ whole genome shotgun (WGS) entry which is preliminary data.</text>
</comment>
<reference evidence="3 4" key="1">
    <citation type="submission" date="2016-12" db="EMBL/GenBank/DDBJ databases">
        <title>The genomes of Aspergillus section Nigri reveals drivers in fungal speciation.</title>
        <authorList>
            <consortium name="DOE Joint Genome Institute"/>
            <person name="Vesth T.C."/>
            <person name="Nybo J."/>
            <person name="Theobald S."/>
            <person name="Brandl J."/>
            <person name="Frisvad J.C."/>
            <person name="Nielsen K.F."/>
            <person name="Lyhne E.K."/>
            <person name="Kogle M.E."/>
            <person name="Kuo A."/>
            <person name="Riley R."/>
            <person name="Clum A."/>
            <person name="Nolan M."/>
            <person name="Lipzen A."/>
            <person name="Salamov A."/>
            <person name="Henrissat B."/>
            <person name="Wiebenga A."/>
            <person name="De Vries R.P."/>
            <person name="Grigoriev I.V."/>
            <person name="Mortensen U.H."/>
            <person name="Andersen M.R."/>
            <person name="Baker S.E."/>
        </authorList>
    </citation>
    <scope>NUCLEOTIDE SEQUENCE [LARGE SCALE GENOMIC DNA]</scope>
    <source>
        <strain evidence="3 4">CBS 117.55</strain>
    </source>
</reference>
<sequence length="184" mass="19969">MKAHLISILALFVLFVTVGHTFPQPEDGLAAFQGRDASLTVTNERDLPFTSAEPTLVNPSTDGFDTDGSDADESDADESDTDSSDTNVSDTNGPTRDLAFQDDASSNTTLPLDDDNLSSPEVHGLGINTAQDLCEGYCKTDSQNCNGYCGHDRHRTKKCGKKKPCRRNRGMCKFELRGKEAECI</sequence>
<evidence type="ECO:0008006" key="5">
    <source>
        <dbReference type="Google" id="ProtNLM"/>
    </source>
</evidence>
<keyword evidence="2" id="KW-0732">Signal</keyword>
<evidence type="ECO:0000256" key="2">
    <source>
        <dbReference type="SAM" id="SignalP"/>
    </source>
</evidence>
<feature type="signal peptide" evidence="2">
    <location>
        <begin position="1"/>
        <end position="21"/>
    </location>
</feature>
<evidence type="ECO:0000256" key="1">
    <source>
        <dbReference type="SAM" id="MobiDB-lite"/>
    </source>
</evidence>
<keyword evidence="4" id="KW-1185">Reference proteome</keyword>
<dbReference type="Proteomes" id="UP000247233">
    <property type="component" value="Unassembled WGS sequence"/>
</dbReference>